<gene>
    <name evidence="1" type="ORF">GLX28_15460</name>
</gene>
<proteinExistence type="predicted"/>
<keyword evidence="2" id="KW-1185">Reference proteome</keyword>
<name>A0A6I4YJP8_9DEIO</name>
<dbReference type="RefSeq" id="WP_160980999.1">
    <property type="nucleotide sequence ID" value="NZ_WVHK01000069.1"/>
</dbReference>
<sequence length="60" mass="6562">MAVLTAEGQVLGSVTGLDRRYVQCRIAGDPRQHFIPLAAVARAGEVVRLHLSHREVLTIL</sequence>
<dbReference type="Proteomes" id="UP000430519">
    <property type="component" value="Unassembled WGS sequence"/>
</dbReference>
<organism evidence="1 2">
    <name type="scientific">Deinococcus xianganensis</name>
    <dbReference type="NCBI Taxonomy" id="1507289"/>
    <lineage>
        <taxon>Bacteria</taxon>
        <taxon>Thermotogati</taxon>
        <taxon>Deinococcota</taxon>
        <taxon>Deinococci</taxon>
        <taxon>Deinococcales</taxon>
        <taxon>Deinococcaceae</taxon>
        <taxon>Deinococcus</taxon>
    </lineage>
</organism>
<comment type="caution">
    <text evidence="1">The sequence shown here is derived from an EMBL/GenBank/DDBJ whole genome shotgun (WGS) entry which is preliminary data.</text>
</comment>
<reference evidence="1 2" key="1">
    <citation type="submission" date="2019-11" db="EMBL/GenBank/DDBJ databases">
        <title>Genome sequence of Deinococcus xianganensis Y35, AI-2 producing algicidal bacterium, isolated from lake water.</title>
        <authorList>
            <person name="Li Y."/>
        </authorList>
    </citation>
    <scope>NUCLEOTIDE SEQUENCE [LARGE SCALE GENOMIC DNA]</scope>
    <source>
        <strain evidence="1 2">Y35</strain>
    </source>
</reference>
<evidence type="ECO:0000313" key="2">
    <source>
        <dbReference type="Proteomes" id="UP000430519"/>
    </source>
</evidence>
<dbReference type="EMBL" id="WVHK01000069">
    <property type="protein sequence ID" value="MXV21028.1"/>
    <property type="molecule type" value="Genomic_DNA"/>
</dbReference>
<evidence type="ECO:0008006" key="3">
    <source>
        <dbReference type="Google" id="ProtNLM"/>
    </source>
</evidence>
<protein>
    <recommendedName>
        <fullName evidence="3">DUF2171 domain-containing protein</fullName>
    </recommendedName>
</protein>
<evidence type="ECO:0000313" key="1">
    <source>
        <dbReference type="EMBL" id="MXV21028.1"/>
    </source>
</evidence>
<dbReference type="AlphaFoldDB" id="A0A6I4YJP8"/>
<accession>A0A6I4YJP8</accession>